<dbReference type="InterPro" id="IPR007529">
    <property type="entry name" value="Znf_HIT"/>
</dbReference>
<reference evidence="5 6" key="1">
    <citation type="submission" date="2024-01" db="EMBL/GenBank/DDBJ databases">
        <title>A draft genome for the cacao thread blight pathogen Marasmiellus scandens.</title>
        <authorList>
            <person name="Baruah I.K."/>
            <person name="Leung J."/>
            <person name="Bukari Y."/>
            <person name="Amoako-Attah I."/>
            <person name="Meinhardt L.W."/>
            <person name="Bailey B.A."/>
            <person name="Cohen S.P."/>
        </authorList>
    </citation>
    <scope>NUCLEOTIDE SEQUENCE [LARGE SCALE GENOMIC DNA]</scope>
    <source>
        <strain evidence="5 6">GH-19</strain>
    </source>
</reference>
<comment type="caution">
    <text evidence="5">The sequence shown here is derived from an EMBL/GenBank/DDBJ whole genome shotgun (WGS) entry which is preliminary data.</text>
</comment>
<keyword evidence="3" id="KW-1133">Transmembrane helix</keyword>
<feature type="domain" description="HIT-type" evidence="4">
    <location>
        <begin position="9"/>
        <end position="42"/>
    </location>
</feature>
<dbReference type="Proteomes" id="UP001498398">
    <property type="component" value="Unassembled WGS sequence"/>
</dbReference>
<proteinExistence type="predicted"/>
<dbReference type="InterPro" id="IPR039646">
    <property type="entry name" value="ZNHIT2"/>
</dbReference>
<dbReference type="CDD" id="cd23024">
    <property type="entry name" value="zf-HIT_ZNHIT2-3"/>
    <property type="match status" value="1"/>
</dbReference>
<keyword evidence="3" id="KW-0472">Membrane</keyword>
<sequence length="151" mass="17224">MPPRCQRRCQVCEKEESKYNCPKCPMLYCSVTCYKTHKESNCGPEVSTSTTKNRDTSSDGSNSRESLEEPKPLRPLTSLKWPYVPEESAYPDPLERDDPKPLQPRHYEAIGQLVIFIFSPVMIVIFFGSYFTCHSSSPGLVPQPSKHSQLY</sequence>
<evidence type="ECO:0000313" key="6">
    <source>
        <dbReference type="Proteomes" id="UP001498398"/>
    </source>
</evidence>
<evidence type="ECO:0000256" key="3">
    <source>
        <dbReference type="SAM" id="Phobius"/>
    </source>
</evidence>
<feature type="transmembrane region" description="Helical" evidence="3">
    <location>
        <begin position="109"/>
        <end position="131"/>
    </location>
</feature>
<keyword evidence="1" id="KW-0479">Metal-binding</keyword>
<keyword evidence="1" id="KW-0862">Zinc</keyword>
<evidence type="ECO:0000256" key="2">
    <source>
        <dbReference type="SAM" id="MobiDB-lite"/>
    </source>
</evidence>
<accession>A0ABR1K362</accession>
<dbReference type="Gene3D" id="3.30.60.190">
    <property type="match status" value="1"/>
</dbReference>
<evidence type="ECO:0000259" key="4">
    <source>
        <dbReference type="PROSITE" id="PS51083"/>
    </source>
</evidence>
<dbReference type="PROSITE" id="PS51083">
    <property type="entry name" value="ZF_HIT"/>
    <property type="match status" value="1"/>
</dbReference>
<dbReference type="PANTHER" id="PTHR15555:SF0">
    <property type="entry name" value="ZINC FINGER HIT DOMAIN-CONTAINING PROTEIN 2"/>
    <property type="match status" value="1"/>
</dbReference>
<protein>
    <recommendedName>
        <fullName evidence="4">HIT-type domain-containing protein</fullName>
    </recommendedName>
</protein>
<feature type="region of interest" description="Disordered" evidence="2">
    <location>
        <begin position="38"/>
        <end position="80"/>
    </location>
</feature>
<name>A0ABR1K362_9AGAR</name>
<keyword evidence="6" id="KW-1185">Reference proteome</keyword>
<gene>
    <name evidence="5" type="ORF">VKT23_002427</name>
</gene>
<keyword evidence="1" id="KW-0863">Zinc-finger</keyword>
<evidence type="ECO:0000313" key="5">
    <source>
        <dbReference type="EMBL" id="KAK7471012.1"/>
    </source>
</evidence>
<dbReference type="EMBL" id="JBANRG010000002">
    <property type="protein sequence ID" value="KAK7471012.1"/>
    <property type="molecule type" value="Genomic_DNA"/>
</dbReference>
<keyword evidence="3" id="KW-0812">Transmembrane</keyword>
<organism evidence="5 6">
    <name type="scientific">Marasmiellus scandens</name>
    <dbReference type="NCBI Taxonomy" id="2682957"/>
    <lineage>
        <taxon>Eukaryota</taxon>
        <taxon>Fungi</taxon>
        <taxon>Dikarya</taxon>
        <taxon>Basidiomycota</taxon>
        <taxon>Agaricomycotina</taxon>
        <taxon>Agaricomycetes</taxon>
        <taxon>Agaricomycetidae</taxon>
        <taxon>Agaricales</taxon>
        <taxon>Marasmiineae</taxon>
        <taxon>Omphalotaceae</taxon>
        <taxon>Marasmiellus</taxon>
    </lineage>
</organism>
<dbReference type="SUPFAM" id="SSF144232">
    <property type="entry name" value="HIT/MYND zinc finger-like"/>
    <property type="match status" value="1"/>
</dbReference>
<dbReference type="PANTHER" id="PTHR15555">
    <property type="entry name" value="ZINC FINGER HIT DOMAIN CONTAINING PROTEIN 2 PROTEIN FON -RELATED"/>
    <property type="match status" value="1"/>
</dbReference>
<dbReference type="Pfam" id="PF04438">
    <property type="entry name" value="zf-HIT"/>
    <property type="match status" value="1"/>
</dbReference>
<evidence type="ECO:0000256" key="1">
    <source>
        <dbReference type="PROSITE-ProRule" id="PRU00453"/>
    </source>
</evidence>